<sequence>LGVDILMRQCPPLVKDKYFDEINLVLPYTGAAFAYKKKTYRGSVHNMQVPEDQQGMFLPEITEEDEDDCQSVKRNTPKNSSFSSLMNATTAGIWRSSLESCNSDCPSVLESGLQHHEVKVNSKIDKNKTHVPWHAAVNPFKHRPPQSVNTHDIHLWSSTSTLESASSNSGLQLHDISNPFDKIFRRNSGNQNKIPIAENSSFMEQKNEHTPVSPKQKRSISNSDTIENSQDVTNLRERIHNHTSSFGSYDKPKLHKLLARRQSSSSGQWKGVRWKPIIDDAAGDTWSDNAERRSSIAVCTNCKQMPLESVDVMKSPPAVPPRSTSLFSNSVDSIASSYQSLCTAASYNEPSTLSKTQSKSFPYFPLGNGDDTASVRSSTVSSSLPNILSGSASTINIDSHSQSKHHQDSKTLNENLSVHETKEQLNSNFNNLSNL</sequence>
<evidence type="ECO:0000256" key="1">
    <source>
        <dbReference type="SAM" id="MobiDB-lite"/>
    </source>
</evidence>
<dbReference type="EMBL" id="GEDC01031397">
    <property type="protein sequence ID" value="JAS05901.1"/>
    <property type="molecule type" value="Transcribed_RNA"/>
</dbReference>
<accession>A0A1B6BXA9</accession>
<gene>
    <name evidence="2" type="ORF">g.39515</name>
</gene>
<organism evidence="2">
    <name type="scientific">Clastoptera arizonana</name>
    <name type="common">Arizona spittle bug</name>
    <dbReference type="NCBI Taxonomy" id="38151"/>
    <lineage>
        <taxon>Eukaryota</taxon>
        <taxon>Metazoa</taxon>
        <taxon>Ecdysozoa</taxon>
        <taxon>Arthropoda</taxon>
        <taxon>Hexapoda</taxon>
        <taxon>Insecta</taxon>
        <taxon>Pterygota</taxon>
        <taxon>Neoptera</taxon>
        <taxon>Paraneoptera</taxon>
        <taxon>Hemiptera</taxon>
        <taxon>Auchenorrhyncha</taxon>
        <taxon>Cercopoidea</taxon>
        <taxon>Clastopteridae</taxon>
        <taxon>Clastoptera</taxon>
    </lineage>
</organism>
<dbReference type="AlphaFoldDB" id="A0A1B6BXA9"/>
<evidence type="ECO:0000313" key="2">
    <source>
        <dbReference type="EMBL" id="JAS05901.1"/>
    </source>
</evidence>
<name>A0A1B6BXA9_9HEMI</name>
<proteinExistence type="predicted"/>
<feature type="region of interest" description="Disordered" evidence="1">
    <location>
        <begin position="196"/>
        <end position="227"/>
    </location>
</feature>
<protein>
    <submittedName>
        <fullName evidence="2">Uncharacterized protein</fullName>
    </submittedName>
</protein>
<feature type="non-terminal residue" evidence="2">
    <location>
        <position position="1"/>
    </location>
</feature>
<reference evidence="2" key="1">
    <citation type="submission" date="2015-12" db="EMBL/GenBank/DDBJ databases">
        <title>De novo transcriptome assembly of four potential Pierce s Disease insect vectors from Arizona vineyards.</title>
        <authorList>
            <person name="Tassone E.E."/>
        </authorList>
    </citation>
    <scope>NUCLEOTIDE SEQUENCE</scope>
</reference>